<evidence type="ECO:0000313" key="3">
    <source>
        <dbReference type="Proteomes" id="UP000033428"/>
    </source>
</evidence>
<dbReference type="InterPro" id="IPR037232">
    <property type="entry name" value="NADH_quin_OxRdtase_su_C/D-like"/>
</dbReference>
<reference evidence="2 3" key="1">
    <citation type="submission" date="2015-02" db="EMBL/GenBank/DDBJ databases">
        <title>Single-cell genomics of uncultivated deep-branching MTB reveals a conserved set of magnetosome genes.</title>
        <authorList>
            <person name="Kolinko S."/>
            <person name="Richter M."/>
            <person name="Glockner F.O."/>
            <person name="Brachmann A."/>
            <person name="Schuler D."/>
        </authorList>
    </citation>
    <scope>NUCLEOTIDE SEQUENCE [LARGE SCALE GENOMIC DNA]</scope>
    <source>
        <strain evidence="2">SKK-01</strain>
    </source>
</reference>
<gene>
    <name evidence="2" type="ORF">OMAG_000155</name>
</gene>
<evidence type="ECO:0000313" key="2">
    <source>
        <dbReference type="EMBL" id="KJJ85971.1"/>
    </source>
</evidence>
<protein>
    <submittedName>
        <fullName evidence="2">Ech hydrogenase subunit D</fullName>
    </submittedName>
</protein>
<evidence type="ECO:0000259" key="1">
    <source>
        <dbReference type="Pfam" id="PF00329"/>
    </source>
</evidence>
<dbReference type="EMBL" id="JYNY01000032">
    <property type="protein sequence ID" value="KJJ85971.1"/>
    <property type="molecule type" value="Genomic_DNA"/>
</dbReference>
<dbReference type="GO" id="GO:0008137">
    <property type="term" value="F:NADH dehydrogenase (ubiquinone) activity"/>
    <property type="evidence" value="ECO:0007669"/>
    <property type="project" value="InterPro"/>
</dbReference>
<dbReference type="SUPFAM" id="SSF143243">
    <property type="entry name" value="Nqo5-like"/>
    <property type="match status" value="1"/>
</dbReference>
<dbReference type="AlphaFoldDB" id="A0A0F0CWM0"/>
<proteinExistence type="predicted"/>
<dbReference type="InterPro" id="IPR001268">
    <property type="entry name" value="NADH_UbQ_OxRdtase_30kDa_su"/>
</dbReference>
<dbReference type="Gene3D" id="3.30.460.80">
    <property type="entry name" value="NADH:ubiquinone oxidoreductase, 30kDa subunit"/>
    <property type="match status" value="1"/>
</dbReference>
<sequence length="119" mass="13824">MIENQEMRQVTSSELTKQVELMKKDNYRLVQIGCTSIAEIMEINYSFDKAYKFVNLKVIVPAKEHVIPSISGIYPNAFFYENEIHDLFGINIVNISIDYKGNFYRTSVKFPFNNSNQPT</sequence>
<organism evidence="2 3">
    <name type="scientific">Candidatus Omnitrophus magneticus</name>
    <dbReference type="NCBI Taxonomy" id="1609969"/>
    <lineage>
        <taxon>Bacteria</taxon>
        <taxon>Pseudomonadati</taxon>
        <taxon>Candidatus Omnitrophota</taxon>
        <taxon>Candidatus Omnitrophus</taxon>
    </lineage>
</organism>
<accession>A0A0F0CWM0</accession>
<dbReference type="Pfam" id="PF00329">
    <property type="entry name" value="Complex1_30kDa"/>
    <property type="match status" value="1"/>
</dbReference>
<dbReference type="PATRIC" id="fig|1609969.3.peg.191"/>
<feature type="domain" description="NADH:ubiquinone oxidoreductase 30kDa subunit" evidence="1">
    <location>
        <begin position="10"/>
        <end position="94"/>
    </location>
</feature>
<dbReference type="Proteomes" id="UP000033428">
    <property type="component" value="Unassembled WGS sequence"/>
</dbReference>
<name>A0A0F0CWM0_9BACT</name>
<comment type="caution">
    <text evidence="2">The sequence shown here is derived from an EMBL/GenBank/DDBJ whole genome shotgun (WGS) entry which is preliminary data.</text>
</comment>
<keyword evidence="3" id="KW-1185">Reference proteome</keyword>